<dbReference type="PROSITE" id="PS50935">
    <property type="entry name" value="SSB"/>
    <property type="match status" value="1"/>
</dbReference>
<dbReference type="SUPFAM" id="SSF50249">
    <property type="entry name" value="Nucleic acid-binding proteins"/>
    <property type="match status" value="1"/>
</dbReference>
<evidence type="ECO:0000256" key="2">
    <source>
        <dbReference type="PROSITE-ProRule" id="PRU00252"/>
    </source>
</evidence>
<organism evidence="4">
    <name type="scientific">Herbiconiux sp. A18JL235</name>
    <dbReference type="NCBI Taxonomy" id="3152363"/>
    <lineage>
        <taxon>Bacteria</taxon>
        <taxon>Bacillati</taxon>
        <taxon>Actinomycetota</taxon>
        <taxon>Actinomycetes</taxon>
        <taxon>Micrococcales</taxon>
        <taxon>Microbacteriaceae</taxon>
        <taxon>Herbiconiux</taxon>
    </lineage>
</organism>
<accession>A0AB39BDQ8</accession>
<feature type="compositionally biased region" description="Gly residues" evidence="3">
    <location>
        <begin position="159"/>
        <end position="174"/>
    </location>
</feature>
<dbReference type="RefSeq" id="WP_368496736.1">
    <property type="nucleotide sequence ID" value="NZ_CP162511.1"/>
</dbReference>
<dbReference type="EMBL" id="CP162511">
    <property type="protein sequence ID" value="XDI04332.1"/>
    <property type="molecule type" value="Genomic_DNA"/>
</dbReference>
<dbReference type="Gene3D" id="2.40.50.140">
    <property type="entry name" value="Nucleic acid-binding proteins"/>
    <property type="match status" value="1"/>
</dbReference>
<evidence type="ECO:0000313" key="4">
    <source>
        <dbReference type="EMBL" id="XDI04332.1"/>
    </source>
</evidence>
<dbReference type="InterPro" id="IPR012340">
    <property type="entry name" value="NA-bd_OB-fold"/>
</dbReference>
<feature type="region of interest" description="Disordered" evidence="3">
    <location>
        <begin position="139"/>
        <end position="209"/>
    </location>
</feature>
<feature type="compositionally biased region" description="Low complexity" evidence="3">
    <location>
        <begin position="140"/>
        <end position="158"/>
    </location>
</feature>
<dbReference type="AlphaFoldDB" id="A0AB39BDQ8"/>
<evidence type="ECO:0000256" key="1">
    <source>
        <dbReference type="ARBA" id="ARBA00023125"/>
    </source>
</evidence>
<evidence type="ECO:0000256" key="3">
    <source>
        <dbReference type="SAM" id="MobiDB-lite"/>
    </source>
</evidence>
<dbReference type="Pfam" id="PF00436">
    <property type="entry name" value="SSB"/>
    <property type="match status" value="1"/>
</dbReference>
<proteinExistence type="predicted"/>
<name>A0AB39BDQ8_9MICO</name>
<feature type="compositionally biased region" description="Basic and acidic residues" evidence="3">
    <location>
        <begin position="175"/>
        <end position="188"/>
    </location>
</feature>
<protein>
    <submittedName>
        <fullName evidence="4">Single-stranded DNA-binding protein</fullName>
    </submittedName>
</protein>
<dbReference type="InterPro" id="IPR000424">
    <property type="entry name" value="Primosome_PriB/ssb"/>
</dbReference>
<dbReference type="CDD" id="cd04496">
    <property type="entry name" value="SSB_OBF"/>
    <property type="match status" value="1"/>
</dbReference>
<keyword evidence="1 2" id="KW-0238">DNA-binding</keyword>
<reference evidence="4" key="1">
    <citation type="submission" date="2024-05" db="EMBL/GenBank/DDBJ databases">
        <title>Herbiconiux sp. A18JL235.</title>
        <authorList>
            <person name="Zhang G."/>
        </authorList>
    </citation>
    <scope>NUCLEOTIDE SEQUENCE</scope>
    <source>
        <strain evidence="4">A18JL235</strain>
    </source>
</reference>
<gene>
    <name evidence="4" type="ORF">ABFY20_13420</name>
</gene>
<sequence length="209" mass="21517">MPDLITVTGVVATPPRHVTTNSGLEITSFRLASTQRRYDREQNKWVDGETNWYSVSGFRHLALNLVGSVQVGQPLVISGRLRVRTWDNGERTGTSVDIEAEAVGHDLARGTAVFTRVLANPGPPASPVVTDAVAGSVETASPAAGPGGDVDAAGWAAPGLGGSLSGGSGLGLGESDGHPDAEAEHEGADSPAELFDPSDKPDDAALLPF</sequence>
<dbReference type="GO" id="GO:0003697">
    <property type="term" value="F:single-stranded DNA binding"/>
    <property type="evidence" value="ECO:0007669"/>
    <property type="project" value="InterPro"/>
</dbReference>